<keyword evidence="5" id="KW-1133">Transmembrane helix</keyword>
<keyword evidence="8" id="KW-1185">Reference proteome</keyword>
<evidence type="ECO:0000259" key="6">
    <source>
        <dbReference type="PROSITE" id="PS52012"/>
    </source>
</evidence>
<sequence>MLRNLRSTWIPVYLFWTVAIITQVVFAQLAGTPPNCALNCIVPDNYPACTGQTTTCLCSTNATRTAVNSCISGNCTSTADLTQAMQFLNGECDSLTGTPSRGDTATVTKTVSSAGQATGATTGELNAASGSLVILGGKSSLLLGATLLFAMAEILVL</sequence>
<protein>
    <recommendedName>
        <fullName evidence="6">CFEM domain-containing protein</fullName>
    </recommendedName>
</protein>
<name>A0A0C9VAC9_SPHS4</name>
<dbReference type="InterPro" id="IPR008427">
    <property type="entry name" value="Extracellular_membr_CFEM_dom"/>
</dbReference>
<dbReference type="EMBL" id="KN837120">
    <property type="protein sequence ID" value="KIJ43899.1"/>
    <property type="molecule type" value="Genomic_DNA"/>
</dbReference>
<organism evidence="7 8">
    <name type="scientific">Sphaerobolus stellatus (strain SS14)</name>
    <dbReference type="NCBI Taxonomy" id="990650"/>
    <lineage>
        <taxon>Eukaryota</taxon>
        <taxon>Fungi</taxon>
        <taxon>Dikarya</taxon>
        <taxon>Basidiomycota</taxon>
        <taxon>Agaricomycotina</taxon>
        <taxon>Agaricomycetes</taxon>
        <taxon>Phallomycetidae</taxon>
        <taxon>Geastrales</taxon>
        <taxon>Sphaerobolaceae</taxon>
        <taxon>Sphaerobolus</taxon>
    </lineage>
</organism>
<gene>
    <name evidence="7" type="ORF">M422DRAFT_30720</name>
</gene>
<keyword evidence="5" id="KW-0472">Membrane</keyword>
<evidence type="ECO:0000256" key="4">
    <source>
        <dbReference type="ARBA" id="ARBA00023157"/>
    </source>
</evidence>
<dbReference type="HOGENOM" id="CLU_1679069_0_0_1"/>
<keyword evidence="5" id="KW-0812">Transmembrane</keyword>
<dbReference type="Proteomes" id="UP000054279">
    <property type="component" value="Unassembled WGS sequence"/>
</dbReference>
<dbReference type="AlphaFoldDB" id="A0A0C9VAC9"/>
<evidence type="ECO:0000256" key="5">
    <source>
        <dbReference type="SAM" id="Phobius"/>
    </source>
</evidence>
<feature type="domain" description="CFEM" evidence="6">
    <location>
        <begin position="8"/>
        <end position="118"/>
    </location>
</feature>
<dbReference type="GO" id="GO:0005576">
    <property type="term" value="C:extracellular region"/>
    <property type="evidence" value="ECO:0007669"/>
    <property type="project" value="UniProtKB-SubCell"/>
</dbReference>
<accession>A0A0C9VAC9</accession>
<dbReference type="Pfam" id="PF05730">
    <property type="entry name" value="CFEM"/>
    <property type="match status" value="1"/>
</dbReference>
<evidence type="ECO:0000256" key="3">
    <source>
        <dbReference type="ARBA" id="ARBA00022729"/>
    </source>
</evidence>
<feature type="transmembrane region" description="Helical" evidence="5">
    <location>
        <begin position="12"/>
        <end position="31"/>
    </location>
</feature>
<comment type="subcellular location">
    <subcellularLocation>
        <location evidence="1">Secreted</location>
    </subcellularLocation>
</comment>
<evidence type="ECO:0000313" key="7">
    <source>
        <dbReference type="EMBL" id="KIJ43899.1"/>
    </source>
</evidence>
<evidence type="ECO:0000256" key="1">
    <source>
        <dbReference type="ARBA" id="ARBA00004613"/>
    </source>
</evidence>
<reference evidence="7 8" key="1">
    <citation type="submission" date="2014-06" db="EMBL/GenBank/DDBJ databases">
        <title>Evolutionary Origins and Diversification of the Mycorrhizal Mutualists.</title>
        <authorList>
            <consortium name="DOE Joint Genome Institute"/>
            <consortium name="Mycorrhizal Genomics Consortium"/>
            <person name="Kohler A."/>
            <person name="Kuo A."/>
            <person name="Nagy L.G."/>
            <person name="Floudas D."/>
            <person name="Copeland A."/>
            <person name="Barry K.W."/>
            <person name="Cichocki N."/>
            <person name="Veneault-Fourrey C."/>
            <person name="LaButti K."/>
            <person name="Lindquist E.A."/>
            <person name="Lipzen A."/>
            <person name="Lundell T."/>
            <person name="Morin E."/>
            <person name="Murat C."/>
            <person name="Riley R."/>
            <person name="Ohm R."/>
            <person name="Sun H."/>
            <person name="Tunlid A."/>
            <person name="Henrissat B."/>
            <person name="Grigoriev I.V."/>
            <person name="Hibbett D.S."/>
            <person name="Martin F."/>
        </authorList>
    </citation>
    <scope>NUCLEOTIDE SEQUENCE [LARGE SCALE GENOMIC DNA]</scope>
    <source>
        <strain evidence="7 8">SS14</strain>
    </source>
</reference>
<keyword evidence="3" id="KW-0732">Signal</keyword>
<keyword evidence="2" id="KW-0964">Secreted</keyword>
<keyword evidence="4" id="KW-1015">Disulfide bond</keyword>
<evidence type="ECO:0000256" key="2">
    <source>
        <dbReference type="ARBA" id="ARBA00022525"/>
    </source>
</evidence>
<proteinExistence type="predicted"/>
<dbReference type="PROSITE" id="PS52012">
    <property type="entry name" value="CFEM"/>
    <property type="match status" value="1"/>
</dbReference>
<dbReference type="OrthoDB" id="10552549at2759"/>
<evidence type="ECO:0000313" key="8">
    <source>
        <dbReference type="Proteomes" id="UP000054279"/>
    </source>
</evidence>